<organism evidence="1 2">
    <name type="scientific">Leclercia tamurae</name>
    <dbReference type="NCBI Taxonomy" id="2926467"/>
    <lineage>
        <taxon>Bacteria</taxon>
        <taxon>Pseudomonadati</taxon>
        <taxon>Pseudomonadota</taxon>
        <taxon>Gammaproteobacteria</taxon>
        <taxon>Enterobacterales</taxon>
        <taxon>Enterobacteriaceae</taxon>
        <taxon>Leclercia</taxon>
    </lineage>
</organism>
<dbReference type="EMBL" id="JAMHKS010000070">
    <property type="protein sequence ID" value="MCU6677673.1"/>
    <property type="molecule type" value="Genomic_DNA"/>
</dbReference>
<proteinExistence type="predicted"/>
<reference evidence="1" key="1">
    <citation type="submission" date="2022-05" db="EMBL/GenBank/DDBJ databases">
        <title>Description of a novel species of Leclercia; Leclercia tamurae and the Proposal for a Novel Genus Silvania gen. nov. Containing Two Novel Species Silvania hatchlandensis sp. nov. and Silvania confinis sp. nov. Isolated from the Rhizosphere of Oak.</title>
        <authorList>
            <person name="Maddock D.W."/>
            <person name="Brady C.L."/>
            <person name="Denman S."/>
            <person name="Arnold D."/>
        </authorList>
    </citation>
    <scope>NUCLEOTIDE SEQUENCE</scope>
    <source>
        <strain evidence="1">H6S3</strain>
    </source>
</reference>
<evidence type="ECO:0000313" key="1">
    <source>
        <dbReference type="EMBL" id="MCU6677673.1"/>
    </source>
</evidence>
<name>A0ABT2RA29_9ENTR</name>
<keyword evidence="2" id="KW-1185">Reference proteome</keyword>
<evidence type="ECO:0000313" key="2">
    <source>
        <dbReference type="Proteomes" id="UP001062027"/>
    </source>
</evidence>
<dbReference type="Proteomes" id="UP001062027">
    <property type="component" value="Unassembled WGS sequence"/>
</dbReference>
<sequence length="149" mass="15536">MAWPLLPEAMAIYSLVGASANAGISYTINGEINPNDVILAYWTGALTANTGLLGTMVVNGGSGATSSYLKSDDPWKGGAISGAASGLGYGIGNKLITPRLDKVFNPNWKNWEWKKLDMGISMPTPPSLLPGISGNATSSLVTEFTNDQA</sequence>
<accession>A0ABT2RA29</accession>
<protein>
    <submittedName>
        <fullName evidence="1">Adhesin</fullName>
    </submittedName>
</protein>
<dbReference type="RefSeq" id="WP_262661936.1">
    <property type="nucleotide sequence ID" value="NZ_JAMHKS010000070.1"/>
</dbReference>
<comment type="caution">
    <text evidence="1">The sequence shown here is derived from an EMBL/GenBank/DDBJ whole genome shotgun (WGS) entry which is preliminary data.</text>
</comment>
<gene>
    <name evidence="1" type="ORF">M8318_08310</name>
</gene>